<keyword evidence="4" id="KW-1185">Reference proteome</keyword>
<dbReference type="GO" id="GO:0050567">
    <property type="term" value="F:glutaminyl-tRNA synthase (glutamine-hydrolyzing) activity"/>
    <property type="evidence" value="ECO:0007669"/>
    <property type="project" value="UniProtKB-UniRule"/>
</dbReference>
<keyword evidence="1" id="KW-0547">Nucleotide-binding</keyword>
<comment type="subcellular location">
    <subcellularLocation>
        <location evidence="1">Mitochondrion</location>
    </subcellularLocation>
</comment>
<comment type="similarity">
    <text evidence="1">Belongs to the GatC family.</text>
</comment>
<comment type="caution">
    <text evidence="3">The sequence shown here is derived from an EMBL/GenBank/DDBJ whole genome shotgun (WGS) entry which is preliminary data.</text>
</comment>
<dbReference type="InterPro" id="IPR036113">
    <property type="entry name" value="Asp/Glu-ADT_sf_sub_c"/>
</dbReference>
<dbReference type="GO" id="GO:0032543">
    <property type="term" value="P:mitochondrial translation"/>
    <property type="evidence" value="ECO:0007669"/>
    <property type="project" value="UniProtKB-UniRule"/>
</dbReference>
<keyword evidence="1" id="KW-0436">Ligase</keyword>
<dbReference type="STRING" id="75743.A0A401Q0U6"/>
<dbReference type="Pfam" id="PF02686">
    <property type="entry name" value="GatC"/>
    <property type="match status" value="1"/>
</dbReference>
<dbReference type="GO" id="GO:0005739">
    <property type="term" value="C:mitochondrion"/>
    <property type="evidence" value="ECO:0007669"/>
    <property type="project" value="UniProtKB-SubCell"/>
</dbReference>
<sequence>MWSFTRRAAQSVPLLGWLRPNRAVNPRVAVWGRQTGGVGVEESGPGPGPRPGRSKVPQSPSWQPVEVGELPEVSMEMIDHLERLALVDFRNQEGVERLADAIQFANQLHVVDTEGVEPMDSVLEDRSLYLRADKVTEGYCTEVILSNAKHVIEEYLVAPPGNIPLPKKEERDSFLQHSN</sequence>
<dbReference type="OrthoDB" id="5394539at2759"/>
<dbReference type="SUPFAM" id="SSF141000">
    <property type="entry name" value="Glu-tRNAGln amidotransferase C subunit"/>
    <property type="match status" value="1"/>
</dbReference>
<comment type="function">
    <text evidence="1">Allows the formation of correctly charged Gln-tRNA(Gln) through the transamidation of misacylated Glu-tRNA(Gln) in the mitochondria. The reaction takes place in the presence of glutamine and ATP through an activated gamma-phospho-Glu-tRNA(Gln).</text>
</comment>
<keyword evidence="1" id="KW-0648">Protein biosynthesis</keyword>
<dbReference type="GeneID" id="140409245"/>
<dbReference type="HAMAP" id="MF_00122">
    <property type="entry name" value="GatC"/>
    <property type="match status" value="1"/>
</dbReference>
<dbReference type="GO" id="GO:0006450">
    <property type="term" value="P:regulation of translational fidelity"/>
    <property type="evidence" value="ECO:0007669"/>
    <property type="project" value="InterPro"/>
</dbReference>
<dbReference type="EC" id="6.3.5.-" evidence="1"/>
<evidence type="ECO:0000313" key="4">
    <source>
        <dbReference type="Proteomes" id="UP000288216"/>
    </source>
</evidence>
<dbReference type="NCBIfam" id="TIGR00135">
    <property type="entry name" value="gatC"/>
    <property type="match status" value="1"/>
</dbReference>
<evidence type="ECO:0000256" key="2">
    <source>
        <dbReference type="SAM" id="MobiDB-lite"/>
    </source>
</evidence>
<dbReference type="GO" id="GO:0005524">
    <property type="term" value="F:ATP binding"/>
    <property type="evidence" value="ECO:0007669"/>
    <property type="project" value="UniProtKB-KW"/>
</dbReference>
<dbReference type="PANTHER" id="PTHR15004">
    <property type="entry name" value="GLUTAMYL-TRNA(GLN) AMIDOTRANSFERASE SUBUNIT C, MITOCHONDRIAL"/>
    <property type="match status" value="1"/>
</dbReference>
<evidence type="ECO:0000256" key="1">
    <source>
        <dbReference type="HAMAP-Rule" id="MF_03149"/>
    </source>
</evidence>
<organism evidence="3 4">
    <name type="scientific">Scyliorhinus torazame</name>
    <name type="common">Cloudy catshark</name>
    <name type="synonym">Catulus torazame</name>
    <dbReference type="NCBI Taxonomy" id="75743"/>
    <lineage>
        <taxon>Eukaryota</taxon>
        <taxon>Metazoa</taxon>
        <taxon>Chordata</taxon>
        <taxon>Craniata</taxon>
        <taxon>Vertebrata</taxon>
        <taxon>Chondrichthyes</taxon>
        <taxon>Elasmobranchii</taxon>
        <taxon>Galeomorphii</taxon>
        <taxon>Galeoidea</taxon>
        <taxon>Carcharhiniformes</taxon>
        <taxon>Scyliorhinidae</taxon>
        <taxon>Scyliorhinus</taxon>
    </lineage>
</organism>
<accession>A0A401Q0U6</accession>
<keyword evidence="1" id="KW-0067">ATP-binding</keyword>
<evidence type="ECO:0000313" key="3">
    <source>
        <dbReference type="EMBL" id="GCB78986.1"/>
    </source>
</evidence>
<reference evidence="3 4" key="1">
    <citation type="journal article" date="2018" name="Nat. Ecol. Evol.">
        <title>Shark genomes provide insights into elasmobranch evolution and the origin of vertebrates.</title>
        <authorList>
            <person name="Hara Y"/>
            <person name="Yamaguchi K"/>
            <person name="Onimaru K"/>
            <person name="Kadota M"/>
            <person name="Koyanagi M"/>
            <person name="Keeley SD"/>
            <person name="Tatsumi K"/>
            <person name="Tanaka K"/>
            <person name="Motone F"/>
            <person name="Kageyama Y"/>
            <person name="Nozu R"/>
            <person name="Adachi N"/>
            <person name="Nishimura O"/>
            <person name="Nakagawa R"/>
            <person name="Tanegashima C"/>
            <person name="Kiyatake I"/>
            <person name="Matsumoto R"/>
            <person name="Murakumo K"/>
            <person name="Nishida K"/>
            <person name="Terakita A"/>
            <person name="Kuratani S"/>
            <person name="Sato K"/>
            <person name="Hyodo S Kuraku.S."/>
        </authorList>
    </citation>
    <scope>NUCLEOTIDE SEQUENCE [LARGE SCALE GENOMIC DNA]</scope>
</reference>
<dbReference type="GO" id="GO:0070681">
    <property type="term" value="P:glutaminyl-tRNAGln biosynthesis via transamidation"/>
    <property type="evidence" value="ECO:0007669"/>
    <property type="project" value="UniProtKB-UniRule"/>
</dbReference>
<dbReference type="OMA" id="VTEGECA"/>
<feature type="region of interest" description="Disordered" evidence="2">
    <location>
        <begin position="35"/>
        <end position="63"/>
    </location>
</feature>
<dbReference type="AlphaFoldDB" id="A0A401Q0U6"/>
<dbReference type="RefSeq" id="XP_072353677.1">
    <property type="nucleotide sequence ID" value="XM_072497576.1"/>
</dbReference>
<dbReference type="InterPro" id="IPR003837">
    <property type="entry name" value="GatC"/>
</dbReference>
<dbReference type="PANTHER" id="PTHR15004:SF0">
    <property type="entry name" value="GLUTAMYL-TRNA(GLN) AMIDOTRANSFERASE SUBUNIT C, MITOCHONDRIAL"/>
    <property type="match status" value="1"/>
</dbReference>
<comment type="subunit">
    <text evidence="1">Subunit of the heterotrimeric GatCAB amidotransferase (AdT) complex, composed of A (QRSL1), B (GATB) and C (GATC) subunits.</text>
</comment>
<dbReference type="EMBL" id="BFAA01014542">
    <property type="protein sequence ID" value="GCB78986.1"/>
    <property type="molecule type" value="Genomic_DNA"/>
</dbReference>
<name>A0A401Q0U6_SCYTO</name>
<proteinExistence type="inferred from homology"/>
<protein>
    <recommendedName>
        <fullName evidence="1">Glutamyl-tRNA(Gln) amidotransferase subunit C, mitochondrial</fullName>
        <shortName evidence="1">Glu-AdT subunit C</shortName>
        <ecNumber evidence="1">6.3.5.-</ecNumber>
    </recommendedName>
</protein>
<dbReference type="Proteomes" id="UP000288216">
    <property type="component" value="Unassembled WGS sequence"/>
</dbReference>
<comment type="catalytic activity">
    <reaction evidence="1">
        <text>L-glutamyl-tRNA(Gln) + L-glutamine + ATP + H2O = L-glutaminyl-tRNA(Gln) + L-glutamate + ADP + phosphate + H(+)</text>
        <dbReference type="Rhea" id="RHEA:17521"/>
        <dbReference type="Rhea" id="RHEA-COMP:9681"/>
        <dbReference type="Rhea" id="RHEA-COMP:9684"/>
        <dbReference type="ChEBI" id="CHEBI:15377"/>
        <dbReference type="ChEBI" id="CHEBI:15378"/>
        <dbReference type="ChEBI" id="CHEBI:29985"/>
        <dbReference type="ChEBI" id="CHEBI:30616"/>
        <dbReference type="ChEBI" id="CHEBI:43474"/>
        <dbReference type="ChEBI" id="CHEBI:58359"/>
        <dbReference type="ChEBI" id="CHEBI:78520"/>
        <dbReference type="ChEBI" id="CHEBI:78521"/>
        <dbReference type="ChEBI" id="CHEBI:456216"/>
    </reaction>
</comment>
<gene>
    <name evidence="1" type="primary">GATC</name>
    <name evidence="3" type="ORF">scyTo_0019480</name>
</gene>
<keyword evidence="1" id="KW-0496">Mitochondrion</keyword>
<dbReference type="GO" id="GO:0030956">
    <property type="term" value="C:glutamyl-tRNA(Gln) amidotransferase complex"/>
    <property type="evidence" value="ECO:0007669"/>
    <property type="project" value="UniProtKB-UniRule"/>
</dbReference>